<dbReference type="InterPro" id="IPR000602">
    <property type="entry name" value="Glyco_hydro_38_N"/>
</dbReference>
<evidence type="ECO:0000259" key="1">
    <source>
        <dbReference type="Pfam" id="PF01074"/>
    </source>
</evidence>
<name>A0A917N580_9ENTE</name>
<feature type="domain" description="Glycoside hydrolase family 38 N-terminal" evidence="1">
    <location>
        <begin position="5"/>
        <end position="300"/>
    </location>
</feature>
<dbReference type="InterPro" id="IPR011330">
    <property type="entry name" value="Glyco_hydro/deAcase_b/a-brl"/>
</dbReference>
<dbReference type="EMBL" id="BMDT01000012">
    <property type="protein sequence ID" value="GGI66528.1"/>
    <property type="molecule type" value="Genomic_DNA"/>
</dbReference>
<protein>
    <recommendedName>
        <fullName evidence="1">Glycoside hydrolase family 38 N-terminal domain-containing protein</fullName>
    </recommendedName>
</protein>
<dbReference type="RefSeq" id="WP_188368354.1">
    <property type="nucleotide sequence ID" value="NZ_BMDT01000012.1"/>
</dbReference>
<keyword evidence="3" id="KW-1185">Reference proteome</keyword>
<dbReference type="SUPFAM" id="SSF88713">
    <property type="entry name" value="Glycoside hydrolase/deacetylase"/>
    <property type="match status" value="1"/>
</dbReference>
<accession>A0A917N580</accession>
<sequence length="808" mass="93499">MTKKKMYLIHHSHTDIGYTDSQERIGRHYVDFMKQLLEFFDQIDTGKKEWDGYHYTCENYWQVEEFYRNSTKEEQKRFEQRVKEGKIEVSLTYLNMNELVDDTIQRKKFAQAKKYVDDLGVHGDSAMIADINGATWGYAEAMFESGINNFYSCLHTHHGMFPLFKKQIPFWWETKKGNKLLVWNGDHYQTANPFFITPNSDFTKQFPNGYGQAEADAQFAETEKQIFSYFDHLAKEDYPYDFIPNMISGVLTDNSAPSPRMMEVIHRWNETHGEKIELELTTLQGFFDKLRGSGIEFPTYRGDWPDWWADGSDSTPAFIKIYRAAQRKYHLTRKLDPTGELGKEEWLEGTEQQMMMFAEHSWGHAASISHPWDTEVNEADYKNSAYAVNAHTLITKNMMEILSHYGEVSPTLYRNKQFKVINPHNETVADYGKVNIDHWEEVNGSYYNYYQHGGFVEVVDVVTGEVIPSQMAPTIRGYSVAFPLTLAAKEERIVVLRTKEDALVIENSNLAIRATDNVLDIGDYPGYENRASVHKIITDFLAIYFDDNGISSMIDRKTNVELIHSSSMYRPFEGVYEVTPMTKDPGTSRRLLGRNRKGRAAKRYVAQLTDLQIVNDGPIYTVAELTYELEGTRLYQVSLKVYKDSPRMTVAVKILKQYEWAPENLYIPLPFSYGKEYTLFAEKSGGVFRPTIDQLPGTNTDYYLLNNGMTFVGKEHALVVTTKDAPLIWLGDLKHHEIELCQETSASKNRELVYSWPMNNFWETNFKADISGAYEFEYDILLVHNNTDEEDLIKQAERTNQGIINIPI</sequence>
<evidence type="ECO:0000313" key="2">
    <source>
        <dbReference type="EMBL" id="GGI66528.1"/>
    </source>
</evidence>
<proteinExistence type="predicted"/>
<reference evidence="2" key="1">
    <citation type="journal article" date="2014" name="Int. J. Syst. Evol. Microbiol.">
        <title>Complete genome sequence of Corynebacterium casei LMG S-19264T (=DSM 44701T), isolated from a smear-ripened cheese.</title>
        <authorList>
            <consortium name="US DOE Joint Genome Institute (JGI-PGF)"/>
            <person name="Walter F."/>
            <person name="Albersmeier A."/>
            <person name="Kalinowski J."/>
            <person name="Ruckert C."/>
        </authorList>
    </citation>
    <scope>NUCLEOTIDE SEQUENCE</scope>
    <source>
        <strain evidence="2">CCM 8433</strain>
    </source>
</reference>
<reference evidence="2" key="2">
    <citation type="submission" date="2020-09" db="EMBL/GenBank/DDBJ databases">
        <authorList>
            <person name="Sun Q."/>
            <person name="Sedlacek I."/>
        </authorList>
    </citation>
    <scope>NUCLEOTIDE SEQUENCE</scope>
    <source>
        <strain evidence="2">CCM 8433</strain>
    </source>
</reference>
<dbReference type="CDD" id="cd10791">
    <property type="entry name" value="GH38N_AMII_like_1"/>
    <property type="match status" value="1"/>
</dbReference>
<dbReference type="Gene3D" id="3.20.110.10">
    <property type="entry name" value="Glycoside hydrolase 38, N terminal domain"/>
    <property type="match status" value="1"/>
</dbReference>
<gene>
    <name evidence="2" type="ORF">GCM10011482_21820</name>
</gene>
<dbReference type="Proteomes" id="UP000622610">
    <property type="component" value="Unassembled WGS sequence"/>
</dbReference>
<dbReference type="AlphaFoldDB" id="A0A917N580"/>
<dbReference type="GO" id="GO:0004559">
    <property type="term" value="F:alpha-mannosidase activity"/>
    <property type="evidence" value="ECO:0007669"/>
    <property type="project" value="InterPro"/>
</dbReference>
<dbReference type="Pfam" id="PF01074">
    <property type="entry name" value="Glyco_hydro_38N"/>
    <property type="match status" value="1"/>
</dbReference>
<organism evidence="2 3">
    <name type="scientific">Enterococcus alcedinis</name>
    <dbReference type="NCBI Taxonomy" id="1274384"/>
    <lineage>
        <taxon>Bacteria</taxon>
        <taxon>Bacillati</taxon>
        <taxon>Bacillota</taxon>
        <taxon>Bacilli</taxon>
        <taxon>Lactobacillales</taxon>
        <taxon>Enterococcaceae</taxon>
        <taxon>Enterococcus</taxon>
    </lineage>
</organism>
<comment type="caution">
    <text evidence="2">The sequence shown here is derived from an EMBL/GenBank/DDBJ whole genome shotgun (WGS) entry which is preliminary data.</text>
</comment>
<dbReference type="GO" id="GO:0006013">
    <property type="term" value="P:mannose metabolic process"/>
    <property type="evidence" value="ECO:0007669"/>
    <property type="project" value="InterPro"/>
</dbReference>
<evidence type="ECO:0000313" key="3">
    <source>
        <dbReference type="Proteomes" id="UP000622610"/>
    </source>
</evidence>
<dbReference type="InterPro" id="IPR027291">
    <property type="entry name" value="Glyco_hydro_38_N_sf"/>
</dbReference>